<reference evidence="11" key="1">
    <citation type="submission" date="2012-04" db="EMBL/GenBank/DDBJ databases">
        <authorList>
            <person name="Borisov I.G."/>
            <person name="Ivanikova N.V."/>
            <person name="Pinevich A.V."/>
        </authorList>
    </citation>
    <scope>NUCLEOTIDE SEQUENCE</scope>
    <source>
        <strain evidence="11">CALU 1027</strain>
    </source>
</reference>
<dbReference type="EMBL" id="AJTX02000002">
    <property type="protein sequence ID" value="KKJ01589.1"/>
    <property type="molecule type" value="Genomic_DNA"/>
</dbReference>
<evidence type="ECO:0000256" key="1">
    <source>
        <dbReference type="ARBA" id="ARBA00004141"/>
    </source>
</evidence>
<dbReference type="SUPFAM" id="SSF158791">
    <property type="entry name" value="MgtE N-terminal domain-like"/>
    <property type="match status" value="1"/>
</dbReference>
<dbReference type="Proteomes" id="UP000034681">
    <property type="component" value="Unassembled WGS sequence"/>
</dbReference>
<evidence type="ECO:0000313" key="11">
    <source>
        <dbReference type="EMBL" id="KKJ01589.1"/>
    </source>
</evidence>
<sequence>MLGWGGLFRIRGGAVLTNNSAARTFTGSRKELSELVRAQLQVLLEQDNFQGAKALLVPVQPVDIADAIEGLPETMQAIAFRLLSKDEAIEVYEHLDSSIQQLLIEDFKRQDVLDVVDKMSPDDRARLFDELPAKVVRRLVEQLSPQERQSTALLLGYGAGTAGRTMTPEYLSLKENMTAADAIDRIRNLADVSETVYYLYVTDTARHLSGILSLRDVVVAQPQQTIGEIMTRDVVSVFTDADQEDVARMIQRYDFLAVPVVDREGRLVGIVTVDDVIDILEEETTEDIYTLGGVQSGSDDYFQTNLLTVARRRVVWLLVLLITNTGTSAVISSQQDILQRVVSLAAFIPLLIGTGGNVGAQSSTVVIRGLNTDRLRTIGAFRVIYREAAAGAILGLMLAIVVAVWAYFLQQDLAVSIAVGVSLMAISILASTAGSSLPLLFQKIGLDPALMSAPFITTAVDVLGVFIYLSVARIAVDATRG</sequence>
<comment type="subcellular location">
    <subcellularLocation>
        <location evidence="9">Cell membrane</location>
        <topology evidence="9">Multi-pass membrane protein</topology>
    </subcellularLocation>
    <subcellularLocation>
        <location evidence="1">Membrane</location>
        <topology evidence="1">Multi-pass membrane protein</topology>
    </subcellularLocation>
</comment>
<evidence type="ECO:0000256" key="5">
    <source>
        <dbReference type="ARBA" id="ARBA00022842"/>
    </source>
</evidence>
<feature type="domain" description="CBS" evidence="10">
    <location>
        <begin position="166"/>
        <end position="229"/>
    </location>
</feature>
<dbReference type="NCBIfam" id="TIGR00400">
    <property type="entry name" value="mgtE"/>
    <property type="match status" value="1"/>
</dbReference>
<comment type="subunit">
    <text evidence="9">Homodimer.</text>
</comment>
<feature type="transmembrane region" description="Helical" evidence="9">
    <location>
        <begin position="453"/>
        <end position="476"/>
    </location>
</feature>
<dbReference type="InterPro" id="IPR006669">
    <property type="entry name" value="MgtE_transporter"/>
</dbReference>
<evidence type="ECO:0000256" key="8">
    <source>
        <dbReference type="PROSITE-ProRule" id="PRU00703"/>
    </source>
</evidence>
<comment type="function">
    <text evidence="9">Acts as a magnesium transporter.</text>
</comment>
<comment type="similarity">
    <text evidence="2 9">Belongs to the SLC41A transporter family.</text>
</comment>
<dbReference type="Gene3D" id="1.10.357.20">
    <property type="entry name" value="SLC41 divalent cation transporters, integral membrane domain"/>
    <property type="match status" value="1"/>
</dbReference>
<dbReference type="InterPro" id="IPR038076">
    <property type="entry name" value="MgtE_N_sf"/>
</dbReference>
<dbReference type="InterPro" id="IPR006668">
    <property type="entry name" value="Mg_transptr_MgtE_intracell_dom"/>
</dbReference>
<keyword evidence="3 9" id="KW-0813">Transport</keyword>
<proteinExistence type="inferred from homology"/>
<dbReference type="InterPro" id="IPR046342">
    <property type="entry name" value="CBS_dom_sf"/>
</dbReference>
<dbReference type="InterPro" id="IPR006667">
    <property type="entry name" value="SLC41_membr_dom"/>
</dbReference>
<feature type="domain" description="CBS" evidence="10">
    <location>
        <begin position="230"/>
        <end position="286"/>
    </location>
</feature>
<dbReference type="PANTHER" id="PTHR43773:SF1">
    <property type="entry name" value="MAGNESIUM TRANSPORTER MGTE"/>
    <property type="match status" value="1"/>
</dbReference>
<feature type="transmembrane region" description="Helical" evidence="9">
    <location>
        <begin position="414"/>
        <end position="441"/>
    </location>
</feature>
<dbReference type="SUPFAM" id="SSF161093">
    <property type="entry name" value="MgtE membrane domain-like"/>
    <property type="match status" value="1"/>
</dbReference>
<evidence type="ECO:0000256" key="9">
    <source>
        <dbReference type="RuleBase" id="RU362011"/>
    </source>
</evidence>
<keyword evidence="9" id="KW-0479">Metal-binding</keyword>
<dbReference type="Pfam" id="PF00571">
    <property type="entry name" value="CBS"/>
    <property type="match status" value="2"/>
</dbReference>
<keyword evidence="9" id="KW-1003">Cell membrane</keyword>
<dbReference type="SMART" id="SM00924">
    <property type="entry name" value="MgtE_N"/>
    <property type="match status" value="1"/>
</dbReference>
<dbReference type="SUPFAM" id="SSF54631">
    <property type="entry name" value="CBS-domain pair"/>
    <property type="match status" value="1"/>
</dbReference>
<dbReference type="Gene3D" id="1.25.60.10">
    <property type="entry name" value="MgtE N-terminal domain-like"/>
    <property type="match status" value="1"/>
</dbReference>
<accession>A0A0M2Q3S4</accession>
<comment type="caution">
    <text evidence="11">The sequence shown here is derived from an EMBL/GenBank/DDBJ whole genome shotgun (WGS) entry which is preliminary data.</text>
</comment>
<dbReference type="SMART" id="SM00116">
    <property type="entry name" value="CBS"/>
    <property type="match status" value="2"/>
</dbReference>
<comment type="caution">
    <text evidence="9">Lacks conserved residue(s) required for the propagation of feature annotation.</text>
</comment>
<name>A0A0M2Q3S4_PROHO</name>
<keyword evidence="4 9" id="KW-0812">Transmembrane</keyword>
<dbReference type="Pfam" id="PF03448">
    <property type="entry name" value="MgtE_N"/>
    <property type="match status" value="1"/>
</dbReference>
<keyword evidence="5 9" id="KW-0460">Magnesium</keyword>
<keyword evidence="12" id="KW-1185">Reference proteome</keyword>
<protein>
    <recommendedName>
        <fullName evidence="9">Magnesium transporter MgtE</fullName>
    </recommendedName>
</protein>
<evidence type="ECO:0000256" key="2">
    <source>
        <dbReference type="ARBA" id="ARBA00009749"/>
    </source>
</evidence>
<dbReference type="InterPro" id="IPR036739">
    <property type="entry name" value="SLC41_membr_dom_sf"/>
</dbReference>
<dbReference type="STRING" id="317619.GCA_000332315_04221"/>
<evidence type="ECO:0000256" key="7">
    <source>
        <dbReference type="ARBA" id="ARBA00023136"/>
    </source>
</evidence>
<dbReference type="GO" id="GO:0005886">
    <property type="term" value="C:plasma membrane"/>
    <property type="evidence" value="ECO:0007669"/>
    <property type="project" value="UniProtKB-SubCell"/>
</dbReference>
<keyword evidence="6 9" id="KW-1133">Transmembrane helix</keyword>
<feature type="transmembrane region" description="Helical" evidence="9">
    <location>
        <begin position="388"/>
        <end position="408"/>
    </location>
</feature>
<evidence type="ECO:0000256" key="6">
    <source>
        <dbReference type="ARBA" id="ARBA00022989"/>
    </source>
</evidence>
<evidence type="ECO:0000256" key="4">
    <source>
        <dbReference type="ARBA" id="ARBA00022692"/>
    </source>
</evidence>
<dbReference type="OrthoDB" id="9790355at2"/>
<organism evidence="11 12">
    <name type="scientific">Prochlorothrix hollandica PCC 9006 = CALU 1027</name>
    <dbReference type="NCBI Taxonomy" id="317619"/>
    <lineage>
        <taxon>Bacteria</taxon>
        <taxon>Bacillati</taxon>
        <taxon>Cyanobacteriota</taxon>
        <taxon>Cyanophyceae</taxon>
        <taxon>Prochlorotrichales</taxon>
        <taxon>Prochlorotrichaceae</taxon>
        <taxon>Prochlorothrix</taxon>
    </lineage>
</organism>
<dbReference type="CDD" id="cd04606">
    <property type="entry name" value="CBS_pair_Mg_transporter"/>
    <property type="match status" value="1"/>
</dbReference>
<dbReference type="AlphaFoldDB" id="A0A0M2Q3S4"/>
<evidence type="ECO:0000313" key="12">
    <source>
        <dbReference type="Proteomes" id="UP000034681"/>
    </source>
</evidence>
<evidence type="ECO:0000259" key="10">
    <source>
        <dbReference type="PROSITE" id="PS51371"/>
    </source>
</evidence>
<dbReference type="Gene3D" id="3.10.580.10">
    <property type="entry name" value="CBS-domain"/>
    <property type="match status" value="1"/>
</dbReference>
<keyword evidence="8" id="KW-0129">CBS domain</keyword>
<dbReference type="GO" id="GO:0046872">
    <property type="term" value="F:metal ion binding"/>
    <property type="evidence" value="ECO:0007669"/>
    <property type="project" value="UniProtKB-KW"/>
</dbReference>
<dbReference type="InterPro" id="IPR000644">
    <property type="entry name" value="CBS_dom"/>
</dbReference>
<dbReference type="PROSITE" id="PS51371">
    <property type="entry name" value="CBS"/>
    <property type="match status" value="2"/>
</dbReference>
<evidence type="ECO:0000256" key="3">
    <source>
        <dbReference type="ARBA" id="ARBA00022448"/>
    </source>
</evidence>
<dbReference type="eggNOG" id="COG2239">
    <property type="taxonomic scope" value="Bacteria"/>
</dbReference>
<dbReference type="PANTHER" id="PTHR43773">
    <property type="entry name" value="MAGNESIUM TRANSPORTER MGTE"/>
    <property type="match status" value="1"/>
</dbReference>
<gene>
    <name evidence="11" type="ORF">PROH_04690</name>
</gene>
<dbReference type="Pfam" id="PF01769">
    <property type="entry name" value="MgtE"/>
    <property type="match status" value="1"/>
</dbReference>
<keyword evidence="7 9" id="KW-0472">Membrane</keyword>
<dbReference type="GO" id="GO:0015095">
    <property type="term" value="F:magnesium ion transmembrane transporter activity"/>
    <property type="evidence" value="ECO:0007669"/>
    <property type="project" value="UniProtKB-UniRule"/>
</dbReference>